<name>A0ACC0GSI9_9ERIC</name>
<gene>
    <name evidence="1" type="ORF">LOK49_LG08G01373</name>
</gene>
<evidence type="ECO:0000313" key="1">
    <source>
        <dbReference type="EMBL" id="KAI8003624.1"/>
    </source>
</evidence>
<sequence length="76" mass="9095">MGNVKTNSGHDVVRRCLLGTYLHHKESTLPRLSRLLHRALSMRLQALLYVWWGLMMIWWISRSSLRRFEVSAEQDW</sequence>
<keyword evidence="2" id="KW-1185">Reference proteome</keyword>
<organism evidence="1 2">
    <name type="scientific">Camellia lanceoleosa</name>
    <dbReference type="NCBI Taxonomy" id="1840588"/>
    <lineage>
        <taxon>Eukaryota</taxon>
        <taxon>Viridiplantae</taxon>
        <taxon>Streptophyta</taxon>
        <taxon>Embryophyta</taxon>
        <taxon>Tracheophyta</taxon>
        <taxon>Spermatophyta</taxon>
        <taxon>Magnoliopsida</taxon>
        <taxon>eudicotyledons</taxon>
        <taxon>Gunneridae</taxon>
        <taxon>Pentapetalae</taxon>
        <taxon>asterids</taxon>
        <taxon>Ericales</taxon>
        <taxon>Theaceae</taxon>
        <taxon>Camellia</taxon>
    </lineage>
</organism>
<dbReference type="EMBL" id="CM045766">
    <property type="protein sequence ID" value="KAI8003624.1"/>
    <property type="molecule type" value="Genomic_DNA"/>
</dbReference>
<evidence type="ECO:0000313" key="2">
    <source>
        <dbReference type="Proteomes" id="UP001060215"/>
    </source>
</evidence>
<protein>
    <submittedName>
        <fullName evidence="1">Uncharacterized protein</fullName>
    </submittedName>
</protein>
<accession>A0ACC0GSI9</accession>
<reference evidence="1 2" key="1">
    <citation type="journal article" date="2022" name="Plant J.">
        <title>Chromosome-level genome of Camellia lanceoleosa provides a valuable resource for understanding genome evolution and self-incompatibility.</title>
        <authorList>
            <person name="Gong W."/>
            <person name="Xiao S."/>
            <person name="Wang L."/>
            <person name="Liao Z."/>
            <person name="Chang Y."/>
            <person name="Mo W."/>
            <person name="Hu G."/>
            <person name="Li W."/>
            <person name="Zhao G."/>
            <person name="Zhu H."/>
            <person name="Hu X."/>
            <person name="Ji K."/>
            <person name="Xiang X."/>
            <person name="Song Q."/>
            <person name="Yuan D."/>
            <person name="Jin S."/>
            <person name="Zhang L."/>
        </authorList>
    </citation>
    <scope>NUCLEOTIDE SEQUENCE [LARGE SCALE GENOMIC DNA]</scope>
    <source>
        <strain evidence="1">SQ_2022a</strain>
    </source>
</reference>
<proteinExistence type="predicted"/>
<dbReference type="Proteomes" id="UP001060215">
    <property type="component" value="Chromosome 9"/>
</dbReference>
<comment type="caution">
    <text evidence="1">The sequence shown here is derived from an EMBL/GenBank/DDBJ whole genome shotgun (WGS) entry which is preliminary data.</text>
</comment>